<keyword evidence="4" id="KW-1015">Disulfide bond</keyword>
<dbReference type="GO" id="GO:0008236">
    <property type="term" value="F:serine-type peptidase activity"/>
    <property type="evidence" value="ECO:0007669"/>
    <property type="project" value="UniProtKB-KW"/>
</dbReference>
<keyword evidence="2 5" id="KW-0378">Hydrolase</keyword>
<dbReference type="EMBL" id="JAGEUA010000001">
    <property type="protein sequence ID" value="KAL1023076.1"/>
    <property type="molecule type" value="Genomic_DNA"/>
</dbReference>
<evidence type="ECO:0000256" key="1">
    <source>
        <dbReference type="ARBA" id="ARBA00022670"/>
    </source>
</evidence>
<accession>A0ABD0Y7N3</accession>
<dbReference type="AlphaFoldDB" id="A0ABD0Y7N3"/>
<evidence type="ECO:0000256" key="2">
    <source>
        <dbReference type="ARBA" id="ARBA00022801"/>
    </source>
</evidence>
<proteinExistence type="predicted"/>
<dbReference type="CDD" id="cd00190">
    <property type="entry name" value="Tryp_SPc"/>
    <property type="match status" value="2"/>
</dbReference>
<dbReference type="PROSITE" id="PS00134">
    <property type="entry name" value="TRYPSIN_HIS"/>
    <property type="match status" value="2"/>
</dbReference>
<dbReference type="SUPFAM" id="SSF50494">
    <property type="entry name" value="Trypsin-like serine proteases"/>
    <property type="match status" value="2"/>
</dbReference>
<keyword evidence="3 5" id="KW-0720">Serine protease</keyword>
<dbReference type="Proteomes" id="UP001557470">
    <property type="component" value="Unassembled WGS sequence"/>
</dbReference>
<dbReference type="GO" id="GO:0006508">
    <property type="term" value="P:proteolysis"/>
    <property type="evidence" value="ECO:0007669"/>
    <property type="project" value="UniProtKB-KW"/>
</dbReference>
<dbReference type="InterPro" id="IPR018114">
    <property type="entry name" value="TRYPSIN_HIS"/>
</dbReference>
<dbReference type="PRINTS" id="PR00722">
    <property type="entry name" value="CHYMOTRYPSIN"/>
</dbReference>
<comment type="caution">
    <text evidence="7">The sequence shown here is derived from an EMBL/GenBank/DDBJ whole genome shotgun (WGS) entry which is preliminary data.</text>
</comment>
<dbReference type="PANTHER" id="PTHR24252:SF26">
    <property type="entry name" value="TRANSMEMBRANE SERINE PROTEASE 9"/>
    <property type="match status" value="1"/>
</dbReference>
<dbReference type="Gene3D" id="2.40.10.10">
    <property type="entry name" value="Trypsin-like serine proteases"/>
    <property type="match status" value="3"/>
</dbReference>
<feature type="domain" description="Peptidase S1" evidence="6">
    <location>
        <begin position="283"/>
        <end position="513"/>
    </location>
</feature>
<evidence type="ECO:0000256" key="4">
    <source>
        <dbReference type="ARBA" id="ARBA00023157"/>
    </source>
</evidence>
<dbReference type="FunFam" id="2.40.10.10:FF:000003">
    <property type="entry name" value="Transmembrane serine protease 3"/>
    <property type="match status" value="2"/>
</dbReference>
<dbReference type="InterPro" id="IPR043504">
    <property type="entry name" value="Peptidase_S1_PA_chymotrypsin"/>
</dbReference>
<evidence type="ECO:0000313" key="7">
    <source>
        <dbReference type="EMBL" id="KAL1023076.1"/>
    </source>
</evidence>
<gene>
    <name evidence="7" type="ORF">UPYG_G00036140</name>
</gene>
<dbReference type="Pfam" id="PF00089">
    <property type="entry name" value="Trypsin"/>
    <property type="match status" value="2"/>
</dbReference>
<feature type="domain" description="Peptidase S1" evidence="6">
    <location>
        <begin position="5"/>
        <end position="240"/>
    </location>
</feature>
<sequence>MGNRIVGGVDARPGELPWQVSLRLHGRHTCGASIINSHWLVTAAHCFEKDKDPKEWTALVGAHLVSGAEPVAMFVNIKSVVVSPHYNPLTTDSDVTVLELERPLTFSPYIQPVCLPSSSHVFSPGMNCVVSGWGALNQHSFSTPPTLQKAVVNIIDSKVCNKSAVYRGSVTENMMCAGFLQGKIDSCQGDSGGPLVCEEAPGRFFLAGVVSWGMGCAQINRPGVYSRVTKLRNWILSHTNPGRLNSPVQSMPMVLFPKPTVGPITAPLLPECGTRPAVGTQRIVGGVTARRGEWPWIGSLQYQRLHRCGATLIHSKWLLTAAHCFKSDSSPGGWSVSLGSVLRSGVGALVIPIQRIIVHPGFNSTNMDHDVALLEVAVPAPRSYTIQSVCLPSPVHSFLMNTECYIIGWGSMREGGSLTNLLQKAAVNIIEPSSCQQAYGDGLTPRMMCAGYMEGGKDTCLGDSGGPLTCREQSGQWFVAGVTSWGHGCGRTGFPGVYMKVTAIREWISNYLPF</sequence>
<dbReference type="InterPro" id="IPR001314">
    <property type="entry name" value="Peptidase_S1A"/>
</dbReference>
<dbReference type="PANTHER" id="PTHR24252">
    <property type="entry name" value="ACROSIN-RELATED"/>
    <property type="match status" value="1"/>
</dbReference>
<dbReference type="SMART" id="SM00020">
    <property type="entry name" value="Tryp_SPc"/>
    <property type="match status" value="2"/>
</dbReference>
<evidence type="ECO:0000256" key="5">
    <source>
        <dbReference type="RuleBase" id="RU363034"/>
    </source>
</evidence>
<dbReference type="InterPro" id="IPR001254">
    <property type="entry name" value="Trypsin_dom"/>
</dbReference>
<dbReference type="InterPro" id="IPR009003">
    <property type="entry name" value="Peptidase_S1_PA"/>
</dbReference>
<keyword evidence="8" id="KW-1185">Reference proteome</keyword>
<evidence type="ECO:0000259" key="6">
    <source>
        <dbReference type="PROSITE" id="PS50240"/>
    </source>
</evidence>
<keyword evidence="1 5" id="KW-0645">Protease</keyword>
<evidence type="ECO:0000256" key="3">
    <source>
        <dbReference type="ARBA" id="ARBA00022825"/>
    </source>
</evidence>
<reference evidence="7 8" key="1">
    <citation type="submission" date="2024-06" db="EMBL/GenBank/DDBJ databases">
        <authorList>
            <person name="Pan Q."/>
            <person name="Wen M."/>
            <person name="Jouanno E."/>
            <person name="Zahm M."/>
            <person name="Klopp C."/>
            <person name="Cabau C."/>
            <person name="Louis A."/>
            <person name="Berthelot C."/>
            <person name="Parey E."/>
            <person name="Roest Crollius H."/>
            <person name="Montfort J."/>
            <person name="Robinson-Rechavi M."/>
            <person name="Bouchez O."/>
            <person name="Lampietro C."/>
            <person name="Lopez Roques C."/>
            <person name="Donnadieu C."/>
            <person name="Postlethwait J."/>
            <person name="Bobe J."/>
            <person name="Verreycken H."/>
            <person name="Guiguen Y."/>
        </authorList>
    </citation>
    <scope>NUCLEOTIDE SEQUENCE [LARGE SCALE GENOMIC DNA]</scope>
    <source>
        <strain evidence="7">Up_M1</strain>
        <tissue evidence="7">Testis</tissue>
    </source>
</reference>
<dbReference type="InterPro" id="IPR033116">
    <property type="entry name" value="TRYPSIN_SER"/>
</dbReference>
<protein>
    <recommendedName>
        <fullName evidence="6">Peptidase S1 domain-containing protein</fullName>
    </recommendedName>
</protein>
<name>A0ABD0Y7N3_UMBPY</name>
<dbReference type="PROSITE" id="PS00135">
    <property type="entry name" value="TRYPSIN_SER"/>
    <property type="match status" value="2"/>
</dbReference>
<dbReference type="PROSITE" id="PS50240">
    <property type="entry name" value="TRYPSIN_DOM"/>
    <property type="match status" value="2"/>
</dbReference>
<evidence type="ECO:0000313" key="8">
    <source>
        <dbReference type="Proteomes" id="UP001557470"/>
    </source>
</evidence>
<organism evidence="7 8">
    <name type="scientific">Umbra pygmaea</name>
    <name type="common">Eastern mudminnow</name>
    <dbReference type="NCBI Taxonomy" id="75934"/>
    <lineage>
        <taxon>Eukaryota</taxon>
        <taxon>Metazoa</taxon>
        <taxon>Chordata</taxon>
        <taxon>Craniata</taxon>
        <taxon>Vertebrata</taxon>
        <taxon>Euteleostomi</taxon>
        <taxon>Actinopterygii</taxon>
        <taxon>Neopterygii</taxon>
        <taxon>Teleostei</taxon>
        <taxon>Protacanthopterygii</taxon>
        <taxon>Esociformes</taxon>
        <taxon>Umbridae</taxon>
        <taxon>Umbra</taxon>
    </lineage>
</organism>